<evidence type="ECO:0000313" key="5">
    <source>
        <dbReference type="Proteomes" id="UP000218209"/>
    </source>
</evidence>
<gene>
    <name evidence="4" type="ORF">BU14_0127s0023</name>
</gene>
<feature type="domain" description="DJ-1/PfpI" evidence="3">
    <location>
        <begin position="10"/>
        <end position="178"/>
    </location>
</feature>
<dbReference type="InterPro" id="IPR002818">
    <property type="entry name" value="DJ-1/PfpI"/>
</dbReference>
<dbReference type="OrthoDB" id="543156at2759"/>
<dbReference type="InterPro" id="IPR029062">
    <property type="entry name" value="Class_I_gatase-like"/>
</dbReference>
<dbReference type="NCBIfam" id="TIGR01383">
    <property type="entry name" value="not_thiJ"/>
    <property type="match status" value="1"/>
</dbReference>
<evidence type="ECO:0000259" key="3">
    <source>
        <dbReference type="Pfam" id="PF01965"/>
    </source>
</evidence>
<dbReference type="GO" id="GO:0005737">
    <property type="term" value="C:cytoplasm"/>
    <property type="evidence" value="ECO:0007669"/>
    <property type="project" value="TreeGrafter"/>
</dbReference>
<sequence length="216" mass="21986">MAADDAPTRHVLVPIADGSEEMEAVTIVDVLVRAGAAVTLASVSPTPTVTCSRGIRIVADATLDDVATPDGGWDLIALPGGMPGAATLASTPRLAELLREQKAAGRWIGAICAAPAVVLAPLGLLDGGEAATCYPSADFLGALPNAVEDDDAFVVSDGCFITSQGPGTALLFSLACVEKLYGRVAAEGQAALMCEDPDEDWDWTPPEKRNAGGVAA</sequence>
<protein>
    <recommendedName>
        <fullName evidence="3">DJ-1/PfpI domain-containing protein</fullName>
    </recommendedName>
</protein>
<dbReference type="Proteomes" id="UP000218209">
    <property type="component" value="Unassembled WGS sequence"/>
</dbReference>
<reference evidence="4 5" key="1">
    <citation type="submission" date="2017-03" db="EMBL/GenBank/DDBJ databases">
        <title>WGS assembly of Porphyra umbilicalis.</title>
        <authorList>
            <person name="Brawley S.H."/>
            <person name="Blouin N.A."/>
            <person name="Ficko-Blean E."/>
            <person name="Wheeler G.L."/>
            <person name="Lohr M."/>
            <person name="Goodson H.V."/>
            <person name="Jenkins J.W."/>
            <person name="Blaby-Haas C.E."/>
            <person name="Helliwell K.E."/>
            <person name="Chan C."/>
            <person name="Marriage T."/>
            <person name="Bhattacharya D."/>
            <person name="Klein A.S."/>
            <person name="Badis Y."/>
            <person name="Brodie J."/>
            <person name="Cao Y."/>
            <person name="Collen J."/>
            <person name="Dittami S.M."/>
            <person name="Gachon C.M."/>
            <person name="Green B.R."/>
            <person name="Karpowicz S."/>
            <person name="Kim J.W."/>
            <person name="Kudahl U."/>
            <person name="Lin S."/>
            <person name="Michel G."/>
            <person name="Mittag M."/>
            <person name="Olson B.J."/>
            <person name="Pangilinan J."/>
            <person name="Peng Y."/>
            <person name="Qiu H."/>
            <person name="Shu S."/>
            <person name="Singer J.T."/>
            <person name="Smith A.G."/>
            <person name="Sprecher B.N."/>
            <person name="Wagner V."/>
            <person name="Wang W."/>
            <person name="Wang Z.-Y."/>
            <person name="Yan J."/>
            <person name="Yarish C."/>
            <person name="Zoeuner-Riek S."/>
            <person name="Zhuang Y."/>
            <person name="Zou Y."/>
            <person name="Lindquist E.A."/>
            <person name="Grimwood J."/>
            <person name="Barry K."/>
            <person name="Rokhsar D.S."/>
            <person name="Schmutz J."/>
            <person name="Stiller J.W."/>
            <person name="Grossman A.R."/>
            <person name="Prochnik S.E."/>
        </authorList>
    </citation>
    <scope>NUCLEOTIDE SEQUENCE [LARGE SCALE GENOMIC DNA]</scope>
    <source>
        <strain evidence="4">4086291</strain>
    </source>
</reference>
<dbReference type="PANTHER" id="PTHR48094">
    <property type="entry name" value="PROTEIN/NUCLEIC ACID DEGLYCASE DJ-1-RELATED"/>
    <property type="match status" value="1"/>
</dbReference>
<evidence type="ECO:0000256" key="1">
    <source>
        <dbReference type="ARBA" id="ARBA00022737"/>
    </source>
</evidence>
<dbReference type="AlphaFoldDB" id="A0A1X6PB06"/>
<dbReference type="InterPro" id="IPR006287">
    <property type="entry name" value="DJ-1"/>
</dbReference>
<dbReference type="SUPFAM" id="SSF52317">
    <property type="entry name" value="Class I glutamine amidotransferase-like"/>
    <property type="match status" value="1"/>
</dbReference>
<evidence type="ECO:0000313" key="4">
    <source>
        <dbReference type="EMBL" id="OSX77925.1"/>
    </source>
</evidence>
<dbReference type="PANTHER" id="PTHR48094:SF12">
    <property type="entry name" value="PARKINSON DISEASE PROTEIN 7 HOMOLOG"/>
    <property type="match status" value="1"/>
</dbReference>
<dbReference type="CDD" id="cd03135">
    <property type="entry name" value="GATase1_DJ-1"/>
    <property type="match status" value="1"/>
</dbReference>
<dbReference type="GO" id="GO:1903189">
    <property type="term" value="P:glyoxal metabolic process"/>
    <property type="evidence" value="ECO:0007669"/>
    <property type="project" value="TreeGrafter"/>
</dbReference>
<proteinExistence type="predicted"/>
<name>A0A1X6PB06_PORUM</name>
<organism evidence="4 5">
    <name type="scientific">Porphyra umbilicalis</name>
    <name type="common">Purple laver</name>
    <name type="synonym">Red alga</name>
    <dbReference type="NCBI Taxonomy" id="2786"/>
    <lineage>
        <taxon>Eukaryota</taxon>
        <taxon>Rhodophyta</taxon>
        <taxon>Bangiophyceae</taxon>
        <taxon>Bangiales</taxon>
        <taxon>Bangiaceae</taxon>
        <taxon>Porphyra</taxon>
    </lineage>
</organism>
<keyword evidence="1" id="KW-0677">Repeat</keyword>
<dbReference type="FunFam" id="3.40.50.880:FF:000015">
    <property type="entry name" value="Protein DJ-1 homolog C"/>
    <property type="match status" value="1"/>
</dbReference>
<evidence type="ECO:0000256" key="2">
    <source>
        <dbReference type="SAM" id="MobiDB-lite"/>
    </source>
</evidence>
<dbReference type="Pfam" id="PF01965">
    <property type="entry name" value="DJ-1_PfpI"/>
    <property type="match status" value="1"/>
</dbReference>
<accession>A0A1X6PB06</accession>
<keyword evidence="5" id="KW-1185">Reference proteome</keyword>
<feature type="region of interest" description="Disordered" evidence="2">
    <location>
        <begin position="197"/>
        <end position="216"/>
    </location>
</feature>
<dbReference type="Gene3D" id="3.40.50.880">
    <property type="match status" value="1"/>
</dbReference>
<dbReference type="InterPro" id="IPR050325">
    <property type="entry name" value="Prot/Nucl_acid_deglycase"/>
</dbReference>
<dbReference type="EMBL" id="KV918824">
    <property type="protein sequence ID" value="OSX77925.1"/>
    <property type="molecule type" value="Genomic_DNA"/>
</dbReference>